<evidence type="ECO:0000313" key="3">
    <source>
        <dbReference type="EMBL" id="MFC4108016.1"/>
    </source>
</evidence>
<dbReference type="SMART" id="SM00530">
    <property type="entry name" value="HTH_XRE"/>
    <property type="match status" value="1"/>
</dbReference>
<sequence>MPLKRHRLAQRRRTVGHSQESLAEKLGVDRTTVVRWERAESSPQPWIRPGLADALAVSPEQLADLLDDVRDGATRKGQGTHLVEVPQCPAGSFVECRDRAAKVSISAQTWDADRTEELAAFLTADDQLAPDSALRLSQEWRTVPPPQLAQLDRGRRVGGLMAQLIRDRTEALRRMDDHLGGGDLYDLVYRELRATLDLVREATYTEKTGRHLLAALGELCQLTGWVASDAGLTEHAERFYLGGAAAAHAAGDEPLAANLLSSLAYQVANIGDPREAVVLASTAYQGARSQGTARVRAMLLDRLAWANARLGDSRETARALEAVEDAAIDEPSAEDPQWVYWLDRAEAEVMAGRCQVELQKPKKAIQLLGGVVPGYDDDHGREKALYLSWLAEAHLQDGDPEQAASVALLALKLSTGVASARGNARMKHLDNLLAPHRANLVVRTFNEKITTLCTEAS</sequence>
<dbReference type="EMBL" id="JBHSBN010000013">
    <property type="protein sequence ID" value="MFC4108016.1"/>
    <property type="molecule type" value="Genomic_DNA"/>
</dbReference>
<comment type="caution">
    <text evidence="3">The sequence shown here is derived from an EMBL/GenBank/DDBJ whole genome shotgun (WGS) entry which is preliminary data.</text>
</comment>
<name>A0ABV8KPX1_9ACTN</name>
<dbReference type="Proteomes" id="UP001595868">
    <property type="component" value="Unassembled WGS sequence"/>
</dbReference>
<evidence type="ECO:0000256" key="1">
    <source>
        <dbReference type="SAM" id="MobiDB-lite"/>
    </source>
</evidence>
<dbReference type="InterPro" id="IPR001387">
    <property type="entry name" value="Cro/C1-type_HTH"/>
</dbReference>
<proteinExistence type="predicted"/>
<accession>A0ABV8KPX1</accession>
<dbReference type="SUPFAM" id="SSF47413">
    <property type="entry name" value="lambda repressor-like DNA-binding domains"/>
    <property type="match status" value="1"/>
</dbReference>
<organism evidence="3 4">
    <name type="scientific">Micromonospora zhanjiangensis</name>
    <dbReference type="NCBI Taxonomy" id="1522057"/>
    <lineage>
        <taxon>Bacteria</taxon>
        <taxon>Bacillati</taxon>
        <taxon>Actinomycetota</taxon>
        <taxon>Actinomycetes</taxon>
        <taxon>Micromonosporales</taxon>
        <taxon>Micromonosporaceae</taxon>
        <taxon>Micromonospora</taxon>
    </lineage>
</organism>
<protein>
    <submittedName>
        <fullName evidence="3">Helix-turn-helix domain-containing protein</fullName>
    </submittedName>
</protein>
<dbReference type="CDD" id="cd00093">
    <property type="entry name" value="HTH_XRE"/>
    <property type="match status" value="1"/>
</dbReference>
<feature type="domain" description="HTH cro/C1-type" evidence="2">
    <location>
        <begin position="18"/>
        <end position="62"/>
    </location>
</feature>
<keyword evidence="4" id="KW-1185">Reference proteome</keyword>
<reference evidence="4" key="1">
    <citation type="journal article" date="2019" name="Int. J. Syst. Evol. Microbiol.">
        <title>The Global Catalogue of Microorganisms (GCM) 10K type strain sequencing project: providing services to taxonomists for standard genome sequencing and annotation.</title>
        <authorList>
            <consortium name="The Broad Institute Genomics Platform"/>
            <consortium name="The Broad Institute Genome Sequencing Center for Infectious Disease"/>
            <person name="Wu L."/>
            <person name="Ma J."/>
        </authorList>
    </citation>
    <scope>NUCLEOTIDE SEQUENCE [LARGE SCALE GENOMIC DNA]</scope>
    <source>
        <strain evidence="4">2902at01</strain>
    </source>
</reference>
<feature type="compositionally biased region" description="Basic residues" evidence="1">
    <location>
        <begin position="1"/>
        <end position="15"/>
    </location>
</feature>
<gene>
    <name evidence="3" type="ORF">ACFOX0_19050</name>
</gene>
<evidence type="ECO:0000313" key="4">
    <source>
        <dbReference type="Proteomes" id="UP001595868"/>
    </source>
</evidence>
<evidence type="ECO:0000259" key="2">
    <source>
        <dbReference type="PROSITE" id="PS50943"/>
    </source>
</evidence>
<dbReference type="InterPro" id="IPR010982">
    <property type="entry name" value="Lambda_DNA-bd_dom_sf"/>
</dbReference>
<dbReference type="PROSITE" id="PS50943">
    <property type="entry name" value="HTH_CROC1"/>
    <property type="match status" value="1"/>
</dbReference>
<dbReference type="Pfam" id="PF13560">
    <property type="entry name" value="HTH_31"/>
    <property type="match status" value="1"/>
</dbReference>
<dbReference type="SUPFAM" id="SSF48452">
    <property type="entry name" value="TPR-like"/>
    <property type="match status" value="1"/>
</dbReference>
<dbReference type="Gene3D" id="1.10.260.40">
    <property type="entry name" value="lambda repressor-like DNA-binding domains"/>
    <property type="match status" value="1"/>
</dbReference>
<dbReference type="InterPro" id="IPR011990">
    <property type="entry name" value="TPR-like_helical_dom_sf"/>
</dbReference>
<dbReference type="RefSeq" id="WP_377547717.1">
    <property type="nucleotide sequence ID" value="NZ_JBHSBN010000013.1"/>
</dbReference>
<feature type="region of interest" description="Disordered" evidence="1">
    <location>
        <begin position="1"/>
        <end position="20"/>
    </location>
</feature>
<dbReference type="Gene3D" id="1.25.40.10">
    <property type="entry name" value="Tetratricopeptide repeat domain"/>
    <property type="match status" value="1"/>
</dbReference>